<dbReference type="EMBL" id="BLWC01000001">
    <property type="protein sequence ID" value="GFN00749.1"/>
    <property type="molecule type" value="Genomic_DNA"/>
</dbReference>
<organism evidence="2 3">
    <name type="scientific">Streptomyces fulvorobeus</name>
    <dbReference type="NCBI Taxonomy" id="284028"/>
    <lineage>
        <taxon>Bacteria</taxon>
        <taxon>Bacillati</taxon>
        <taxon>Actinomycetota</taxon>
        <taxon>Actinomycetes</taxon>
        <taxon>Kitasatosporales</taxon>
        <taxon>Streptomycetaceae</taxon>
        <taxon>Streptomyces</taxon>
    </lineage>
</organism>
<evidence type="ECO:0000313" key="3">
    <source>
        <dbReference type="Proteomes" id="UP000498980"/>
    </source>
</evidence>
<dbReference type="Proteomes" id="UP000498980">
    <property type="component" value="Unassembled WGS sequence"/>
</dbReference>
<dbReference type="Gene3D" id="3.90.75.20">
    <property type="match status" value="1"/>
</dbReference>
<evidence type="ECO:0000313" key="2">
    <source>
        <dbReference type="EMBL" id="GFN00749.1"/>
    </source>
</evidence>
<comment type="caution">
    <text evidence="2">The sequence shown here is derived from an EMBL/GenBank/DDBJ whole genome shotgun (WGS) entry which is preliminary data.</text>
</comment>
<gene>
    <name evidence="2" type="ORF">Sfulv_55590</name>
</gene>
<protein>
    <recommendedName>
        <fullName evidence="1">HNH nuclease domain-containing protein</fullName>
    </recommendedName>
</protein>
<dbReference type="AlphaFoldDB" id="A0A7J0CEA6"/>
<dbReference type="InterPro" id="IPR044925">
    <property type="entry name" value="His-Me_finger_sf"/>
</dbReference>
<evidence type="ECO:0000259" key="1">
    <source>
        <dbReference type="Pfam" id="PF13392"/>
    </source>
</evidence>
<keyword evidence="3" id="KW-1185">Reference proteome</keyword>
<reference evidence="2 3" key="1">
    <citation type="submission" date="2020-05" db="EMBL/GenBank/DDBJ databases">
        <title>Whole genome shotgun sequence of Streptomyces fulvorobeus NBRC 15897.</title>
        <authorList>
            <person name="Komaki H."/>
            <person name="Tamura T."/>
        </authorList>
    </citation>
    <scope>NUCLEOTIDE SEQUENCE [LARGE SCALE GENOMIC DNA]</scope>
    <source>
        <strain evidence="2 3">NBRC 15897</strain>
    </source>
</reference>
<dbReference type="Pfam" id="PF13392">
    <property type="entry name" value="HNH_3"/>
    <property type="match status" value="1"/>
</dbReference>
<sequence length="164" mass="18349">MGGVSFAPVPDFPRYTVCSDGTLYGWKYARPLKPKRDAGGYLQVDLADRGRRRSVRMHTIVLEAFVGVRPDGREAAHLDGNPTNNDVSNLAWVTHAENIAHRAAHGTKVRGERFWSARLTSDKVRELRRRHTAGESAQSMADEFGVSRHSAWKAATGRSWKHVQ</sequence>
<name>A0A7J0CEA6_9ACTN</name>
<dbReference type="InterPro" id="IPR003615">
    <property type="entry name" value="HNH_nuc"/>
</dbReference>
<proteinExistence type="predicted"/>
<feature type="domain" description="HNH nuclease" evidence="1">
    <location>
        <begin position="57"/>
        <end position="98"/>
    </location>
</feature>
<dbReference type="SUPFAM" id="SSF54060">
    <property type="entry name" value="His-Me finger endonucleases"/>
    <property type="match status" value="1"/>
</dbReference>
<accession>A0A7J0CEA6</accession>